<dbReference type="PANTHER" id="PTHR46825">
    <property type="entry name" value="D-ALANYL-D-ALANINE-CARBOXYPEPTIDASE/ENDOPEPTIDASE AMPH"/>
    <property type="match status" value="1"/>
</dbReference>
<dbReference type="Pfam" id="PF00144">
    <property type="entry name" value="Beta-lactamase"/>
    <property type="match status" value="1"/>
</dbReference>
<sequence length="666" mass="70100">MIPAETTAPPSRRRRTAAALAAATGALAVLATGCAAAPGPAHVPAAAAPTADLTAQDLEAWLDGLVPAALDTAGIPGASVSVVHDGELLTARGYGYADTGADGRDPLPVDPEDSLFRVGSVSKLFTATAVMQLVEDGRVDLDTDVHEYIDFTVPTAFDEPVTVRHLLTHTPGFEERVAGMILPEGAEHDLGEVLAADPPEQIFPPGTVPAYSNYGNALAGYIVEQVSGEPFADYVRDNVLEPVGMDSSDFVQPLPEGLRDRMAQGYTSTGAPAAPFETVSGAPAGSLSASATDMARFMLAHLGHAPGGEALLSPETLEEMHAPALDADSLGTLAGGPRMTLGFFDESRNGYRILGHGGDTQYFHSEMQILPEEDTGIFITLNGSGDADMGSHLLRLSVVDGFFDRYFPGEGPADSPVEETAREHAAMAEGTYTSSRAMRSTFLSAIDLVGETRVQARQDGTILVSPGPETFVPTVYEEVAPWVWREVGGQGVISMRASEDGERVEAIGYASAFTLLRVDAERSSSVALPVLLASLAVLLVTVLSWPVALVARRALSLPARDRAGRLARVLTRVGVASAVAALLSWAVLITLVMGLQDVPTAAVRVLQGMQLLGALAILPAAWTVVGDVRRRAGWKRWTWSSLVLAALLGVQWFAITFALLSVSASY</sequence>
<evidence type="ECO:0000313" key="4">
    <source>
        <dbReference type="EMBL" id="SHK64274.1"/>
    </source>
</evidence>
<dbReference type="InterPro" id="IPR001466">
    <property type="entry name" value="Beta-lactam-related"/>
</dbReference>
<feature type="transmembrane region" description="Helical" evidence="1">
    <location>
        <begin position="637"/>
        <end position="660"/>
    </location>
</feature>
<keyword evidence="1" id="KW-0472">Membrane</keyword>
<protein>
    <submittedName>
        <fullName evidence="4">CubicO group peptidase, beta-lactamase class C family</fullName>
    </submittedName>
</protein>
<dbReference type="InterPro" id="IPR050491">
    <property type="entry name" value="AmpC-like"/>
</dbReference>
<dbReference type="Proteomes" id="UP000184452">
    <property type="component" value="Unassembled WGS sequence"/>
</dbReference>
<gene>
    <name evidence="4" type="ORF">SAMN05421803_12624</name>
</gene>
<feature type="transmembrane region" description="Helical" evidence="1">
    <location>
        <begin position="605"/>
        <end position="625"/>
    </location>
</feature>
<evidence type="ECO:0000256" key="1">
    <source>
        <dbReference type="SAM" id="Phobius"/>
    </source>
</evidence>
<dbReference type="STRING" id="758803.SAMN05421803_12624"/>
<keyword evidence="1" id="KW-0812">Transmembrane</keyword>
<evidence type="ECO:0000256" key="2">
    <source>
        <dbReference type="SAM" id="SignalP"/>
    </source>
</evidence>
<dbReference type="EMBL" id="FQZK01000026">
    <property type="protein sequence ID" value="SHK64274.1"/>
    <property type="molecule type" value="Genomic_DNA"/>
</dbReference>
<feature type="transmembrane region" description="Helical" evidence="1">
    <location>
        <begin position="526"/>
        <end position="548"/>
    </location>
</feature>
<feature type="signal peptide" evidence="2">
    <location>
        <begin position="1"/>
        <end position="31"/>
    </location>
</feature>
<feature type="chain" id="PRO_5039616726" evidence="2">
    <location>
        <begin position="32"/>
        <end position="666"/>
    </location>
</feature>
<dbReference type="RefSeq" id="WP_073383470.1">
    <property type="nucleotide sequence ID" value="NZ_FQZK01000026.1"/>
</dbReference>
<dbReference type="SUPFAM" id="SSF56601">
    <property type="entry name" value="beta-lactamase/transpeptidase-like"/>
    <property type="match status" value="1"/>
</dbReference>
<feature type="transmembrane region" description="Helical" evidence="1">
    <location>
        <begin position="569"/>
        <end position="593"/>
    </location>
</feature>
<keyword evidence="2" id="KW-0732">Signal</keyword>
<dbReference type="InterPro" id="IPR012338">
    <property type="entry name" value="Beta-lactam/transpept-like"/>
</dbReference>
<name>A0A1M6U530_9ACTN</name>
<dbReference type="PANTHER" id="PTHR46825:SF9">
    <property type="entry name" value="BETA-LACTAMASE-RELATED DOMAIN-CONTAINING PROTEIN"/>
    <property type="match status" value="1"/>
</dbReference>
<accession>A0A1M6U530</accession>
<evidence type="ECO:0000259" key="3">
    <source>
        <dbReference type="Pfam" id="PF00144"/>
    </source>
</evidence>
<organism evidence="4 5">
    <name type="scientific">Nocardiopsis flavescens</name>
    <dbReference type="NCBI Taxonomy" id="758803"/>
    <lineage>
        <taxon>Bacteria</taxon>
        <taxon>Bacillati</taxon>
        <taxon>Actinomycetota</taxon>
        <taxon>Actinomycetes</taxon>
        <taxon>Streptosporangiales</taxon>
        <taxon>Nocardiopsidaceae</taxon>
        <taxon>Nocardiopsis</taxon>
    </lineage>
</organism>
<evidence type="ECO:0000313" key="5">
    <source>
        <dbReference type="Proteomes" id="UP000184452"/>
    </source>
</evidence>
<dbReference type="Gene3D" id="3.40.710.10">
    <property type="entry name" value="DD-peptidase/beta-lactamase superfamily"/>
    <property type="match status" value="1"/>
</dbReference>
<keyword evidence="1" id="KW-1133">Transmembrane helix</keyword>
<proteinExistence type="predicted"/>
<feature type="domain" description="Beta-lactamase-related" evidence="3">
    <location>
        <begin position="63"/>
        <end position="388"/>
    </location>
</feature>
<dbReference type="AlphaFoldDB" id="A0A1M6U530"/>
<reference evidence="4 5" key="1">
    <citation type="submission" date="2016-11" db="EMBL/GenBank/DDBJ databases">
        <authorList>
            <person name="Jaros S."/>
            <person name="Januszkiewicz K."/>
            <person name="Wedrychowicz H."/>
        </authorList>
    </citation>
    <scope>NUCLEOTIDE SEQUENCE [LARGE SCALE GENOMIC DNA]</scope>
    <source>
        <strain evidence="4 5">CGMCC 4.5723</strain>
    </source>
</reference>
<keyword evidence="5" id="KW-1185">Reference proteome</keyword>